<proteinExistence type="predicted"/>
<dbReference type="EnsemblPlants" id="ONIVA03G24500.1">
    <property type="protein sequence ID" value="ONIVA03G24500.1"/>
    <property type="gene ID" value="ONIVA03G24500"/>
</dbReference>
<name>A0A0E0GPJ6_ORYNI</name>
<dbReference type="InterPro" id="IPR008552">
    <property type="entry name" value="DUF834"/>
</dbReference>
<evidence type="ECO:0000259" key="1">
    <source>
        <dbReference type="Pfam" id="PF05754"/>
    </source>
</evidence>
<organism evidence="2">
    <name type="scientific">Oryza nivara</name>
    <name type="common">Indian wild rice</name>
    <name type="synonym">Oryza sativa f. spontanea</name>
    <dbReference type="NCBI Taxonomy" id="4536"/>
    <lineage>
        <taxon>Eukaryota</taxon>
        <taxon>Viridiplantae</taxon>
        <taxon>Streptophyta</taxon>
        <taxon>Embryophyta</taxon>
        <taxon>Tracheophyta</taxon>
        <taxon>Spermatophyta</taxon>
        <taxon>Magnoliopsida</taxon>
        <taxon>Liliopsida</taxon>
        <taxon>Poales</taxon>
        <taxon>Poaceae</taxon>
        <taxon>BOP clade</taxon>
        <taxon>Oryzoideae</taxon>
        <taxon>Oryzeae</taxon>
        <taxon>Oryzinae</taxon>
        <taxon>Oryza</taxon>
    </lineage>
</organism>
<sequence>MDSNGRWPATSFEGWHGTVHGGDDFLAASGDNGGVAGLRLGAAMPKEEAALTRDSRDDGARWL</sequence>
<accession>A0A0E0GPJ6</accession>
<reference evidence="2" key="2">
    <citation type="submission" date="2018-04" db="EMBL/GenBank/DDBJ databases">
        <title>OnivRS2 (Oryza nivara Reference Sequence Version 2).</title>
        <authorList>
            <person name="Zhang J."/>
            <person name="Kudrna D."/>
            <person name="Lee S."/>
            <person name="Talag J."/>
            <person name="Rajasekar S."/>
            <person name="Welchert J."/>
            <person name="Hsing Y.-I."/>
            <person name="Wing R.A."/>
        </authorList>
    </citation>
    <scope>NUCLEOTIDE SEQUENCE [LARGE SCALE GENOMIC DNA]</scope>
    <source>
        <strain evidence="2">SL10</strain>
    </source>
</reference>
<dbReference type="Pfam" id="PF05754">
    <property type="entry name" value="DUF834"/>
    <property type="match status" value="1"/>
</dbReference>
<protein>
    <recommendedName>
        <fullName evidence="1">DUF834 domain-containing protein</fullName>
    </recommendedName>
</protein>
<evidence type="ECO:0000313" key="3">
    <source>
        <dbReference type="Proteomes" id="UP000006591"/>
    </source>
</evidence>
<reference evidence="2" key="1">
    <citation type="submission" date="2015-04" db="UniProtKB">
        <authorList>
            <consortium name="EnsemblPlants"/>
        </authorList>
    </citation>
    <scope>IDENTIFICATION</scope>
    <source>
        <strain evidence="2">SL10</strain>
    </source>
</reference>
<dbReference type="AlphaFoldDB" id="A0A0E0GPJ6"/>
<feature type="domain" description="DUF834" evidence="1">
    <location>
        <begin position="6"/>
        <end position="59"/>
    </location>
</feature>
<dbReference type="Proteomes" id="UP000006591">
    <property type="component" value="Chromosome 3"/>
</dbReference>
<dbReference type="Gramene" id="ONIVA03G24500.1">
    <property type="protein sequence ID" value="ONIVA03G24500.1"/>
    <property type="gene ID" value="ONIVA03G24500"/>
</dbReference>
<evidence type="ECO:0000313" key="2">
    <source>
        <dbReference type="EnsemblPlants" id="ONIVA03G24500.1"/>
    </source>
</evidence>
<keyword evidence="3" id="KW-1185">Reference proteome</keyword>
<dbReference type="HOGENOM" id="CLU_2889696_0_0_1"/>